<gene>
    <name evidence="2" type="ORF">TrST_g4505</name>
</gene>
<dbReference type="EMBL" id="BRXY01000064">
    <property type="protein sequence ID" value="GMH60284.1"/>
    <property type="molecule type" value="Genomic_DNA"/>
</dbReference>
<dbReference type="InterPro" id="IPR006597">
    <property type="entry name" value="Sel1-like"/>
</dbReference>
<dbReference type="Pfam" id="PF08238">
    <property type="entry name" value="Sel1"/>
    <property type="match status" value="5"/>
</dbReference>
<dbReference type="AlphaFoldDB" id="A0A9W6ZTE3"/>
<sequence length="408" mass="44770">MGGGSSAFLSFEEFQKARKIIDERGKLDSNAELLSRVKEALASPQPEIDSLSETPIVLAMKSPKAASRQTPKAGAGGVFFNQHEEEDFATQGEDDEDNQAMLSDLVFMADGGDADSAFDLGVIYRTGSYGVKKDSAQVVKWWKKAAEGGVMDAAYNLAVLYHHGQGVEVDLNSAIEFYELARGLGNQEAPGMIATLKATLDGQRQSGKFFDGDELEGGTTLEAYEMAAEGGDKDAMFKMGNSYAKGDMGLEVDFTKAGSWWWKATCEEHELAWANLLTHADDSLPADEVIGKVSRRLDGKQRSDWTRIQTKLEENLEGSLGALQVFVAQVYWWGQGNVERDEGKCIEYLTKARDRGSSEAWYLFGGLYDSGDFDDVEKDEVKAAEAFKKAAELGHMKAKKWVSQYGTN</sequence>
<name>A0A9W6ZTE3_9STRA</name>
<dbReference type="PANTHER" id="PTHR11102:SF160">
    <property type="entry name" value="ERAD-ASSOCIATED E3 UBIQUITIN-PROTEIN LIGASE COMPONENT HRD3"/>
    <property type="match status" value="1"/>
</dbReference>
<accession>A0A9W6ZTE3</accession>
<keyword evidence="3" id="KW-1185">Reference proteome</keyword>
<dbReference type="Gene3D" id="1.25.40.10">
    <property type="entry name" value="Tetratricopeptide repeat domain"/>
    <property type="match status" value="3"/>
</dbReference>
<dbReference type="InterPro" id="IPR011990">
    <property type="entry name" value="TPR-like_helical_dom_sf"/>
</dbReference>
<dbReference type="OrthoDB" id="189290at2759"/>
<evidence type="ECO:0008006" key="4">
    <source>
        <dbReference type="Google" id="ProtNLM"/>
    </source>
</evidence>
<dbReference type="PANTHER" id="PTHR11102">
    <property type="entry name" value="SEL-1-LIKE PROTEIN"/>
    <property type="match status" value="1"/>
</dbReference>
<dbReference type="SMART" id="SM00671">
    <property type="entry name" value="SEL1"/>
    <property type="match status" value="5"/>
</dbReference>
<evidence type="ECO:0000313" key="3">
    <source>
        <dbReference type="Proteomes" id="UP001165085"/>
    </source>
</evidence>
<proteinExistence type="inferred from homology"/>
<dbReference type="InterPro" id="IPR050767">
    <property type="entry name" value="Sel1_AlgK"/>
</dbReference>
<protein>
    <recommendedName>
        <fullName evidence="4">HCP-like protein</fullName>
    </recommendedName>
</protein>
<comment type="caution">
    <text evidence="2">The sequence shown here is derived from an EMBL/GenBank/DDBJ whole genome shotgun (WGS) entry which is preliminary data.</text>
</comment>
<dbReference type="Proteomes" id="UP001165085">
    <property type="component" value="Unassembled WGS sequence"/>
</dbReference>
<reference evidence="3" key="1">
    <citation type="journal article" date="2023" name="Commun. Biol.">
        <title>Genome analysis of Parmales, the sister group of diatoms, reveals the evolutionary specialization of diatoms from phago-mixotrophs to photoautotrophs.</title>
        <authorList>
            <person name="Ban H."/>
            <person name="Sato S."/>
            <person name="Yoshikawa S."/>
            <person name="Yamada K."/>
            <person name="Nakamura Y."/>
            <person name="Ichinomiya M."/>
            <person name="Sato N."/>
            <person name="Blanc-Mathieu R."/>
            <person name="Endo H."/>
            <person name="Kuwata A."/>
            <person name="Ogata H."/>
        </authorList>
    </citation>
    <scope>NUCLEOTIDE SEQUENCE [LARGE SCALE GENOMIC DNA]</scope>
    <source>
        <strain evidence="3">NIES 3701</strain>
    </source>
</reference>
<organism evidence="2 3">
    <name type="scientific">Triparma strigata</name>
    <dbReference type="NCBI Taxonomy" id="1606541"/>
    <lineage>
        <taxon>Eukaryota</taxon>
        <taxon>Sar</taxon>
        <taxon>Stramenopiles</taxon>
        <taxon>Ochrophyta</taxon>
        <taxon>Bolidophyceae</taxon>
        <taxon>Parmales</taxon>
        <taxon>Triparmaceae</taxon>
        <taxon>Triparma</taxon>
    </lineage>
</organism>
<comment type="similarity">
    <text evidence="1">Belongs to the sel-1 family.</text>
</comment>
<dbReference type="SUPFAM" id="SSF81901">
    <property type="entry name" value="HCP-like"/>
    <property type="match status" value="2"/>
</dbReference>
<evidence type="ECO:0000313" key="2">
    <source>
        <dbReference type="EMBL" id="GMH60284.1"/>
    </source>
</evidence>
<evidence type="ECO:0000256" key="1">
    <source>
        <dbReference type="ARBA" id="ARBA00038101"/>
    </source>
</evidence>